<proteinExistence type="predicted"/>
<feature type="domain" description="Periplasmic binding protein" evidence="4">
    <location>
        <begin position="82"/>
        <end position="339"/>
    </location>
</feature>
<dbReference type="Gene3D" id="3.40.50.2300">
    <property type="match status" value="2"/>
</dbReference>
<evidence type="ECO:0000259" key="4">
    <source>
        <dbReference type="Pfam" id="PF13407"/>
    </source>
</evidence>
<gene>
    <name evidence="5" type="ORF">JL107_09685</name>
</gene>
<keyword evidence="2 3" id="KW-0732">Signal</keyword>
<feature type="chain" id="PRO_5038778563" evidence="3">
    <location>
        <begin position="21"/>
        <end position="399"/>
    </location>
</feature>
<feature type="signal peptide" evidence="3">
    <location>
        <begin position="1"/>
        <end position="20"/>
    </location>
</feature>
<dbReference type="InterPro" id="IPR028082">
    <property type="entry name" value="Peripla_BP_I"/>
</dbReference>
<dbReference type="PANTHER" id="PTHR30036:SF1">
    <property type="entry name" value="D-XYLOSE-BINDING PERIPLASMIC PROTEIN"/>
    <property type="match status" value="1"/>
</dbReference>
<evidence type="ECO:0000256" key="2">
    <source>
        <dbReference type="ARBA" id="ARBA00022729"/>
    </source>
</evidence>
<dbReference type="PANTHER" id="PTHR30036">
    <property type="entry name" value="D-XYLOSE-BINDING PERIPLASMIC PROTEIN"/>
    <property type="match status" value="1"/>
</dbReference>
<keyword evidence="6" id="KW-1185">Reference proteome</keyword>
<organism evidence="5 6">
    <name type="scientific">Nakamurella flavida</name>
    <dbReference type="NCBI Taxonomy" id="363630"/>
    <lineage>
        <taxon>Bacteria</taxon>
        <taxon>Bacillati</taxon>
        <taxon>Actinomycetota</taxon>
        <taxon>Actinomycetes</taxon>
        <taxon>Nakamurellales</taxon>
        <taxon>Nakamurellaceae</taxon>
        <taxon>Nakamurella</taxon>
    </lineage>
</organism>
<dbReference type="GO" id="GO:0030288">
    <property type="term" value="C:outer membrane-bounded periplasmic space"/>
    <property type="evidence" value="ECO:0007669"/>
    <property type="project" value="TreeGrafter"/>
</dbReference>
<evidence type="ECO:0000256" key="3">
    <source>
        <dbReference type="SAM" id="SignalP"/>
    </source>
</evidence>
<protein>
    <submittedName>
        <fullName evidence="5">Substrate-binding domain-containing protein</fullName>
    </submittedName>
</protein>
<sequence length="399" mass="40035">MRLKTSAAFCVLAGGSLLLAACGGSTGTAASSAVSSATSAASSAVSSASSGMSSAMSSGSSSASSSAASSAPAAGGTMSGKIGVILPDTKSSVRWETADRPALETAFKAAGVEYDIQNANGDKAQMQTIADQMITSGVTVLAIVNLDNESGAAIEKKAAQQGVKTIDYDRLTLGGVADYYVSYNNTKVGELQGQGLADCLGEGDKNIVFLDGSPSDSNATDFAAGAHNVLDKITSYKQVAEQAVPDWDNQQAATIFEQIFTQQGGAVDGVLAANDGLGNAVISILKKNGVTLPVTGQDATVQGLQNILDGTQCMTVYKDAKQEADALSKLAIALASGQEGSATGTVTDATGGRDVPAVLLDPKAITKENVKDVIDGGAVSAAELCTGDYAAKCTEAGIS</sequence>
<dbReference type="InterPro" id="IPR050555">
    <property type="entry name" value="Bact_Solute-Bind_Prot2"/>
</dbReference>
<evidence type="ECO:0000256" key="1">
    <source>
        <dbReference type="ARBA" id="ARBA00004196"/>
    </source>
</evidence>
<dbReference type="Pfam" id="PF13407">
    <property type="entry name" value="Peripla_BP_4"/>
    <property type="match status" value="1"/>
</dbReference>
<dbReference type="Proteomes" id="UP000663801">
    <property type="component" value="Unassembled WGS sequence"/>
</dbReference>
<dbReference type="RefSeq" id="WP_205256823.1">
    <property type="nucleotide sequence ID" value="NZ_BAAAPV010000004.1"/>
</dbReference>
<dbReference type="PROSITE" id="PS51257">
    <property type="entry name" value="PROKAR_LIPOPROTEIN"/>
    <property type="match status" value="1"/>
</dbReference>
<name>A0A939C5C2_9ACTN</name>
<reference evidence="5" key="1">
    <citation type="submission" date="2021-01" db="EMBL/GenBank/DDBJ databases">
        <title>KCTC 19127 draft genome.</title>
        <authorList>
            <person name="An D."/>
        </authorList>
    </citation>
    <scope>NUCLEOTIDE SEQUENCE</scope>
    <source>
        <strain evidence="5">KCTC 19127</strain>
    </source>
</reference>
<evidence type="ECO:0000313" key="5">
    <source>
        <dbReference type="EMBL" id="MBM9476714.1"/>
    </source>
</evidence>
<evidence type="ECO:0000313" key="6">
    <source>
        <dbReference type="Proteomes" id="UP000663801"/>
    </source>
</evidence>
<comment type="caution">
    <text evidence="5">The sequence shown here is derived from an EMBL/GenBank/DDBJ whole genome shotgun (WGS) entry which is preliminary data.</text>
</comment>
<dbReference type="InterPro" id="IPR025997">
    <property type="entry name" value="SBP_2_dom"/>
</dbReference>
<accession>A0A939C5C2</accession>
<dbReference type="EMBL" id="JAERWL010000008">
    <property type="protein sequence ID" value="MBM9476714.1"/>
    <property type="molecule type" value="Genomic_DNA"/>
</dbReference>
<comment type="subcellular location">
    <subcellularLocation>
        <location evidence="1">Cell envelope</location>
    </subcellularLocation>
</comment>
<dbReference type="GO" id="GO:0030246">
    <property type="term" value="F:carbohydrate binding"/>
    <property type="evidence" value="ECO:0007669"/>
    <property type="project" value="TreeGrafter"/>
</dbReference>
<dbReference type="AlphaFoldDB" id="A0A939C5C2"/>
<dbReference type="SUPFAM" id="SSF53822">
    <property type="entry name" value="Periplasmic binding protein-like I"/>
    <property type="match status" value="1"/>
</dbReference>